<comment type="caution">
    <text evidence="19">The sequence shown here is derived from an EMBL/GenBank/DDBJ whole genome shotgun (WGS) entry which is preliminary data.</text>
</comment>
<dbReference type="GO" id="GO:0046872">
    <property type="term" value="F:metal ion binding"/>
    <property type="evidence" value="ECO:0007669"/>
    <property type="project" value="UniProtKB-UniRule"/>
</dbReference>
<keyword evidence="6 15" id="KW-0349">Heme</keyword>
<evidence type="ECO:0000313" key="19">
    <source>
        <dbReference type="EMBL" id="EXJ93039.1"/>
    </source>
</evidence>
<feature type="region of interest" description="Disordered" evidence="16">
    <location>
        <begin position="133"/>
        <end position="172"/>
    </location>
</feature>
<dbReference type="SMART" id="SM00747">
    <property type="entry name" value="CFEM"/>
    <property type="match status" value="1"/>
</dbReference>
<dbReference type="PROSITE" id="PS52012">
    <property type="entry name" value="CFEM"/>
    <property type="match status" value="1"/>
</dbReference>
<evidence type="ECO:0000256" key="2">
    <source>
        <dbReference type="ARBA" id="ARBA00004613"/>
    </source>
</evidence>
<evidence type="ECO:0000256" key="16">
    <source>
        <dbReference type="SAM" id="MobiDB-lite"/>
    </source>
</evidence>
<comment type="caution">
    <text evidence="15">Lacks conserved residue(s) required for the propagation of feature annotation.</text>
</comment>
<evidence type="ECO:0000256" key="7">
    <source>
        <dbReference type="ARBA" id="ARBA00022622"/>
    </source>
</evidence>
<evidence type="ECO:0000256" key="17">
    <source>
        <dbReference type="SAM" id="SignalP"/>
    </source>
</evidence>
<evidence type="ECO:0000256" key="5">
    <source>
        <dbReference type="ARBA" id="ARBA00022525"/>
    </source>
</evidence>
<keyword evidence="12" id="KW-1015">Disulfide bond</keyword>
<accession>W9ZEV8</accession>
<dbReference type="PANTHER" id="PTHR37928">
    <property type="entry name" value="CFEM DOMAIN PROTEIN (AFU_ORTHOLOGUE AFUA_6G14090)"/>
    <property type="match status" value="1"/>
</dbReference>
<evidence type="ECO:0000256" key="1">
    <source>
        <dbReference type="ARBA" id="ARBA00004609"/>
    </source>
</evidence>
<dbReference type="PANTHER" id="PTHR37928:SF1">
    <property type="entry name" value="CFEM DOMAIN PROTEIN (AFU_ORTHOLOGUE AFUA_6G14090)"/>
    <property type="match status" value="1"/>
</dbReference>
<dbReference type="GO" id="GO:0005576">
    <property type="term" value="C:extracellular region"/>
    <property type="evidence" value="ECO:0007669"/>
    <property type="project" value="UniProtKB-SubCell"/>
</dbReference>
<evidence type="ECO:0000313" key="20">
    <source>
        <dbReference type="Proteomes" id="UP000019478"/>
    </source>
</evidence>
<dbReference type="GeneID" id="19165729"/>
<evidence type="ECO:0000256" key="9">
    <source>
        <dbReference type="ARBA" id="ARBA00022729"/>
    </source>
</evidence>
<keyword evidence="13" id="KW-0325">Glycoprotein</keyword>
<dbReference type="InterPro" id="IPR008427">
    <property type="entry name" value="Extracellular_membr_CFEM_dom"/>
</dbReference>
<keyword evidence="8 15" id="KW-0479">Metal-binding</keyword>
<evidence type="ECO:0000256" key="10">
    <source>
        <dbReference type="ARBA" id="ARBA00023004"/>
    </source>
</evidence>
<dbReference type="OrthoDB" id="1193027at2759"/>
<dbReference type="HOGENOM" id="CLU_063084_0_2_1"/>
<feature type="domain" description="CFEM" evidence="18">
    <location>
        <begin position="1"/>
        <end position="115"/>
    </location>
</feature>
<keyword evidence="20" id="KW-1185">Reference proteome</keyword>
<dbReference type="GO" id="GO:0005886">
    <property type="term" value="C:plasma membrane"/>
    <property type="evidence" value="ECO:0007669"/>
    <property type="project" value="UniProtKB-SubCell"/>
</dbReference>
<feature type="signal peptide" evidence="17">
    <location>
        <begin position="1"/>
        <end position="16"/>
    </location>
</feature>
<feature type="binding site" description="axial binding residue" evidence="15">
    <location>
        <position position="50"/>
    </location>
    <ligand>
        <name>heme</name>
        <dbReference type="ChEBI" id="CHEBI:30413"/>
    </ligand>
    <ligandPart>
        <name>Fe</name>
        <dbReference type="ChEBI" id="CHEBI:18248"/>
    </ligandPart>
</feature>
<feature type="compositionally biased region" description="Low complexity" evidence="16">
    <location>
        <begin position="155"/>
        <end position="167"/>
    </location>
</feature>
<evidence type="ECO:0000256" key="8">
    <source>
        <dbReference type="ARBA" id="ARBA00022723"/>
    </source>
</evidence>
<dbReference type="EMBL" id="AMGY01000001">
    <property type="protein sequence ID" value="EXJ93039.1"/>
    <property type="molecule type" value="Genomic_DNA"/>
</dbReference>
<keyword evidence="9 17" id="KW-0732">Signal</keyword>
<sequence>MKTILAAAAFIGIALAQSLSDLPACGQTCINNMLGQGATLGCPDVNGQPDTLCLCASSDFGYGIRDCAVESCPAGTDTTSIIAYGVSYCHAAASGKSSVGTLSATSALTAAGTATGPAGSASGVTGVTGTATGTATGTGTGTATGTAAGNGGTGSASTAGTEGGSSTPISTETLFSTFTTDGSTITSAIGTSTIFSAASGTLVSSETAI</sequence>
<dbReference type="eggNOG" id="ENOG502S1H2">
    <property type="taxonomic scope" value="Eukaryota"/>
</dbReference>
<keyword evidence="10 15" id="KW-0408">Iron</keyword>
<evidence type="ECO:0000256" key="6">
    <source>
        <dbReference type="ARBA" id="ARBA00022617"/>
    </source>
</evidence>
<protein>
    <recommendedName>
        <fullName evidence="18">CFEM domain-containing protein</fullName>
    </recommendedName>
</protein>
<dbReference type="GO" id="GO:0098552">
    <property type="term" value="C:side of membrane"/>
    <property type="evidence" value="ECO:0007669"/>
    <property type="project" value="UniProtKB-KW"/>
</dbReference>
<feature type="compositionally biased region" description="Gly residues" evidence="16">
    <location>
        <begin position="136"/>
        <end position="154"/>
    </location>
</feature>
<evidence type="ECO:0000256" key="14">
    <source>
        <dbReference type="ARBA" id="ARBA00023288"/>
    </source>
</evidence>
<reference evidence="19 20" key="1">
    <citation type="submission" date="2013-03" db="EMBL/GenBank/DDBJ databases">
        <title>The Genome Sequence of Capronia epimyces CBS 606.96.</title>
        <authorList>
            <consortium name="The Broad Institute Genomics Platform"/>
            <person name="Cuomo C."/>
            <person name="de Hoog S."/>
            <person name="Gorbushina A."/>
            <person name="Walker B."/>
            <person name="Young S.K."/>
            <person name="Zeng Q."/>
            <person name="Gargeya S."/>
            <person name="Fitzgerald M."/>
            <person name="Haas B."/>
            <person name="Abouelleil A."/>
            <person name="Allen A.W."/>
            <person name="Alvarado L."/>
            <person name="Arachchi H.M."/>
            <person name="Berlin A.M."/>
            <person name="Chapman S.B."/>
            <person name="Gainer-Dewar J."/>
            <person name="Goldberg J."/>
            <person name="Griggs A."/>
            <person name="Gujja S."/>
            <person name="Hansen M."/>
            <person name="Howarth C."/>
            <person name="Imamovic A."/>
            <person name="Ireland A."/>
            <person name="Larimer J."/>
            <person name="McCowan C."/>
            <person name="Murphy C."/>
            <person name="Pearson M."/>
            <person name="Poon T.W."/>
            <person name="Priest M."/>
            <person name="Roberts A."/>
            <person name="Saif S."/>
            <person name="Shea T."/>
            <person name="Sisk P."/>
            <person name="Sykes S."/>
            <person name="Wortman J."/>
            <person name="Nusbaum C."/>
            <person name="Birren B."/>
        </authorList>
    </citation>
    <scope>NUCLEOTIDE SEQUENCE [LARGE SCALE GENOMIC DNA]</scope>
    <source>
        <strain evidence="19 20">CBS 606.96</strain>
    </source>
</reference>
<keyword evidence="11" id="KW-0472">Membrane</keyword>
<keyword evidence="5" id="KW-0964">Secreted</keyword>
<dbReference type="Pfam" id="PF05730">
    <property type="entry name" value="CFEM"/>
    <property type="match status" value="1"/>
</dbReference>
<name>W9ZEV8_9EURO</name>
<evidence type="ECO:0000256" key="13">
    <source>
        <dbReference type="ARBA" id="ARBA00023180"/>
    </source>
</evidence>
<evidence type="ECO:0000256" key="11">
    <source>
        <dbReference type="ARBA" id="ARBA00023136"/>
    </source>
</evidence>
<evidence type="ECO:0000256" key="3">
    <source>
        <dbReference type="ARBA" id="ARBA00010031"/>
    </source>
</evidence>
<evidence type="ECO:0000259" key="18">
    <source>
        <dbReference type="PROSITE" id="PS52012"/>
    </source>
</evidence>
<keyword evidence="4" id="KW-1003">Cell membrane</keyword>
<dbReference type="AlphaFoldDB" id="W9ZEV8"/>
<comment type="subcellular location">
    <subcellularLocation>
        <location evidence="1">Cell membrane</location>
        <topology evidence="1">Lipid-anchor</topology>
        <topology evidence="1">GPI-anchor</topology>
    </subcellularLocation>
    <subcellularLocation>
        <location evidence="2">Secreted</location>
    </subcellularLocation>
</comment>
<keyword evidence="7" id="KW-0336">GPI-anchor</keyword>
<dbReference type="RefSeq" id="XP_007729929.1">
    <property type="nucleotide sequence ID" value="XM_007731739.1"/>
</dbReference>
<proteinExistence type="inferred from homology"/>
<comment type="similarity">
    <text evidence="3">Belongs to the RBT5 family.</text>
</comment>
<dbReference type="Proteomes" id="UP000019478">
    <property type="component" value="Unassembled WGS sequence"/>
</dbReference>
<feature type="chain" id="PRO_5004933544" description="CFEM domain-containing protein" evidence="17">
    <location>
        <begin position="17"/>
        <end position="209"/>
    </location>
</feature>
<evidence type="ECO:0000256" key="15">
    <source>
        <dbReference type="PROSITE-ProRule" id="PRU01356"/>
    </source>
</evidence>
<organism evidence="19 20">
    <name type="scientific">Capronia epimyces CBS 606.96</name>
    <dbReference type="NCBI Taxonomy" id="1182542"/>
    <lineage>
        <taxon>Eukaryota</taxon>
        <taxon>Fungi</taxon>
        <taxon>Dikarya</taxon>
        <taxon>Ascomycota</taxon>
        <taxon>Pezizomycotina</taxon>
        <taxon>Eurotiomycetes</taxon>
        <taxon>Chaetothyriomycetidae</taxon>
        <taxon>Chaetothyriales</taxon>
        <taxon>Herpotrichiellaceae</taxon>
        <taxon>Capronia</taxon>
    </lineage>
</organism>
<keyword evidence="14" id="KW-0449">Lipoprotein</keyword>
<evidence type="ECO:0000256" key="12">
    <source>
        <dbReference type="ARBA" id="ARBA00023157"/>
    </source>
</evidence>
<evidence type="ECO:0000256" key="4">
    <source>
        <dbReference type="ARBA" id="ARBA00022475"/>
    </source>
</evidence>
<dbReference type="InterPro" id="IPR051735">
    <property type="entry name" value="CFEM_domain"/>
</dbReference>
<gene>
    <name evidence="19" type="ORF">A1O3_01595</name>
</gene>